<dbReference type="SUPFAM" id="SSF48013">
    <property type="entry name" value="NusB-like"/>
    <property type="match status" value="1"/>
</dbReference>
<dbReference type="CDD" id="cd02440">
    <property type="entry name" value="AdoMet_MTases"/>
    <property type="match status" value="1"/>
</dbReference>
<comment type="similarity">
    <text evidence="5">Belongs to the class I-like SAM-binding methyltransferase superfamily. RsmB/NOP family.</text>
</comment>
<protein>
    <submittedName>
        <fullName evidence="7">16S rRNA methyltransferase</fullName>
    </submittedName>
</protein>
<dbReference type="InterPro" id="IPR023267">
    <property type="entry name" value="RCMT"/>
</dbReference>
<keyword evidence="4 5" id="KW-0694">RNA-binding</keyword>
<dbReference type="Proteomes" id="UP001337723">
    <property type="component" value="Chromosome"/>
</dbReference>
<dbReference type="InterPro" id="IPR029063">
    <property type="entry name" value="SAM-dependent_MTases_sf"/>
</dbReference>
<organism evidence="7 8">
    <name type="scientific">Roseicyclus marinus</name>
    <dbReference type="NCBI Taxonomy" id="2161673"/>
    <lineage>
        <taxon>Bacteria</taxon>
        <taxon>Pseudomonadati</taxon>
        <taxon>Pseudomonadota</taxon>
        <taxon>Alphaproteobacteria</taxon>
        <taxon>Rhodobacterales</taxon>
        <taxon>Roseobacteraceae</taxon>
        <taxon>Roseicyclus</taxon>
    </lineage>
</organism>
<dbReference type="Pfam" id="PF01029">
    <property type="entry name" value="NusB"/>
    <property type="match status" value="1"/>
</dbReference>
<keyword evidence="2 5" id="KW-0808">Transferase</keyword>
<dbReference type="InterPro" id="IPR001678">
    <property type="entry name" value="MeTrfase_RsmB-F_NOP2_dom"/>
</dbReference>
<dbReference type="KEGG" id="rmai:MACH21_02860"/>
<keyword evidence="3 5" id="KW-0949">S-adenosyl-L-methionine</keyword>
<evidence type="ECO:0000256" key="5">
    <source>
        <dbReference type="PROSITE-ProRule" id="PRU01023"/>
    </source>
</evidence>
<dbReference type="Gene3D" id="3.40.50.150">
    <property type="entry name" value="Vaccinia Virus protein VP39"/>
    <property type="match status" value="1"/>
</dbReference>
<evidence type="ECO:0000313" key="8">
    <source>
        <dbReference type="Proteomes" id="UP001337723"/>
    </source>
</evidence>
<dbReference type="PRINTS" id="PR02008">
    <property type="entry name" value="RCMTFAMILY"/>
</dbReference>
<evidence type="ECO:0000313" key="7">
    <source>
        <dbReference type="EMBL" id="BDW84109.1"/>
    </source>
</evidence>
<feature type="domain" description="SAM-dependent MTase RsmB/NOP-type" evidence="6">
    <location>
        <begin position="127"/>
        <end position="416"/>
    </location>
</feature>
<evidence type="ECO:0000256" key="4">
    <source>
        <dbReference type="ARBA" id="ARBA00022884"/>
    </source>
</evidence>
<evidence type="ECO:0000256" key="1">
    <source>
        <dbReference type="ARBA" id="ARBA00022603"/>
    </source>
</evidence>
<dbReference type="RefSeq" id="WP_338273687.1">
    <property type="nucleotide sequence ID" value="NZ_AP027266.1"/>
</dbReference>
<dbReference type="PANTHER" id="PTHR22807">
    <property type="entry name" value="NOP2 YEAST -RELATED NOL1/NOP2/FMU SUN DOMAIN-CONTAINING"/>
    <property type="match status" value="1"/>
</dbReference>
<dbReference type="SUPFAM" id="SSF53335">
    <property type="entry name" value="S-adenosyl-L-methionine-dependent methyltransferases"/>
    <property type="match status" value="1"/>
</dbReference>
<dbReference type="GO" id="GO:0003723">
    <property type="term" value="F:RNA binding"/>
    <property type="evidence" value="ECO:0007669"/>
    <property type="project" value="UniProtKB-UniRule"/>
</dbReference>
<evidence type="ECO:0000256" key="3">
    <source>
        <dbReference type="ARBA" id="ARBA00022691"/>
    </source>
</evidence>
<dbReference type="GO" id="GO:0008173">
    <property type="term" value="F:RNA methyltransferase activity"/>
    <property type="evidence" value="ECO:0007669"/>
    <property type="project" value="InterPro"/>
</dbReference>
<feature type="binding site" evidence="5">
    <location>
        <position position="295"/>
    </location>
    <ligand>
        <name>S-adenosyl-L-methionine</name>
        <dbReference type="ChEBI" id="CHEBI:59789"/>
    </ligand>
</feature>
<dbReference type="GO" id="GO:0006355">
    <property type="term" value="P:regulation of DNA-templated transcription"/>
    <property type="evidence" value="ECO:0007669"/>
    <property type="project" value="InterPro"/>
</dbReference>
<evidence type="ECO:0000256" key="2">
    <source>
        <dbReference type="ARBA" id="ARBA00022679"/>
    </source>
</evidence>
<comment type="caution">
    <text evidence="5">Lacks conserved residue(s) required for the propagation of feature annotation.</text>
</comment>
<dbReference type="EMBL" id="AP027266">
    <property type="protein sequence ID" value="BDW84109.1"/>
    <property type="molecule type" value="Genomic_DNA"/>
</dbReference>
<feature type="active site" description="Nucleophile" evidence="5">
    <location>
        <position position="348"/>
    </location>
</feature>
<dbReference type="InterPro" id="IPR006027">
    <property type="entry name" value="NusB_RsmB_TIM44"/>
</dbReference>
<dbReference type="GO" id="GO:0001510">
    <property type="term" value="P:RNA methylation"/>
    <property type="evidence" value="ECO:0007669"/>
    <property type="project" value="InterPro"/>
</dbReference>
<name>A0AA48H034_9RHOB</name>
<dbReference type="InterPro" id="IPR035926">
    <property type="entry name" value="NusB-like_sf"/>
</dbReference>
<dbReference type="AlphaFoldDB" id="A0AA48H034"/>
<proteinExistence type="inferred from homology"/>
<feature type="binding site" evidence="5">
    <location>
        <begin position="233"/>
        <end position="239"/>
    </location>
    <ligand>
        <name>S-adenosyl-L-methionine</name>
        <dbReference type="ChEBI" id="CHEBI:59789"/>
    </ligand>
</feature>
<evidence type="ECO:0000259" key="6">
    <source>
        <dbReference type="PROSITE" id="PS51686"/>
    </source>
</evidence>
<sequence length="416" mass="43991">MGLEARQAALRTLDGVLREKRMLAHLPGDTRLSPADQARAARLASLVLRHLGPLDACIAPYLDRKPPLPALMILRLAAAELLVAGEDAHGVVDSAVTLAKRGKGTARMAGMVNAVLRKLAVEGPDRFAHEAPQRLPGWIAGPVKKRWGAETLRAIEAAHLPLPPIDLTLKPGAAPDLPGATRLPTGSLRLPAGTQVTALPGYDTGAFWVQDAAAALPVRLLGDVAGLRVLDLCAAPGGKTLQLSALGADVTALDLSPSRMARVEQNLARTGLSATRVTGDALDHDAPAYDAILLDAPCTATGTIRRHPDLPHVKPWTEVEPLTRLQMQLIDHALGLLKPGGRLVFCTCSLLPVEGEFQVTAALKRHEGLRVIPADAPALGGDSAWHSPEGGLRLRPDLWPDLGGIDGFYMACLTRP</sequence>
<dbReference type="Gene3D" id="1.10.940.10">
    <property type="entry name" value="NusB-like"/>
    <property type="match status" value="1"/>
</dbReference>
<reference evidence="7 8" key="1">
    <citation type="submission" date="2023-01" db="EMBL/GenBank/DDBJ databases">
        <title>Complete genome sequence of Roseicyclus marinus strain Dej080120_10.</title>
        <authorList>
            <person name="Ueki S."/>
            <person name="Maruyama F."/>
        </authorList>
    </citation>
    <scope>NUCLEOTIDE SEQUENCE [LARGE SCALE GENOMIC DNA]</scope>
    <source>
        <strain evidence="7 8">Dej080120_10</strain>
    </source>
</reference>
<feature type="binding site" evidence="5">
    <location>
        <position position="254"/>
    </location>
    <ligand>
        <name>S-adenosyl-L-methionine</name>
        <dbReference type="ChEBI" id="CHEBI:59789"/>
    </ligand>
</feature>
<dbReference type="PANTHER" id="PTHR22807:SF61">
    <property type="entry name" value="NOL1_NOP2_SUN FAMILY PROTEIN _ ANTITERMINATION NUSB DOMAIN-CONTAINING PROTEIN"/>
    <property type="match status" value="1"/>
</dbReference>
<dbReference type="PROSITE" id="PS51686">
    <property type="entry name" value="SAM_MT_RSMB_NOP"/>
    <property type="match status" value="1"/>
</dbReference>
<dbReference type="InterPro" id="IPR049560">
    <property type="entry name" value="MeTrfase_RsmB-F_NOP2_cat"/>
</dbReference>
<keyword evidence="1 5" id="KW-0489">Methyltransferase</keyword>
<dbReference type="Pfam" id="PF01189">
    <property type="entry name" value="Methyltr_RsmB-F"/>
    <property type="match status" value="1"/>
</dbReference>
<accession>A0AA48H034</accession>
<gene>
    <name evidence="7" type="ORF">MACH21_02860</name>
</gene>
<keyword evidence="8" id="KW-1185">Reference proteome</keyword>